<keyword evidence="3" id="KW-1185">Reference proteome</keyword>
<evidence type="ECO:0000313" key="2">
    <source>
        <dbReference type="EMBL" id="EFP93969.2"/>
    </source>
</evidence>
<accession>E3LBP4</accession>
<protein>
    <submittedName>
        <fullName evidence="2">Uncharacterized protein</fullName>
    </submittedName>
</protein>
<organism evidence="2 3">
    <name type="scientific">Puccinia graminis f. sp. tritici (strain CRL 75-36-700-3 / race SCCL)</name>
    <name type="common">Black stem rust fungus</name>
    <dbReference type="NCBI Taxonomy" id="418459"/>
    <lineage>
        <taxon>Eukaryota</taxon>
        <taxon>Fungi</taxon>
        <taxon>Dikarya</taxon>
        <taxon>Basidiomycota</taxon>
        <taxon>Pucciniomycotina</taxon>
        <taxon>Pucciniomycetes</taxon>
        <taxon>Pucciniales</taxon>
        <taxon>Pucciniaceae</taxon>
        <taxon>Puccinia</taxon>
    </lineage>
</organism>
<reference key="1">
    <citation type="submission" date="2007-01" db="EMBL/GenBank/DDBJ databases">
        <title>The Genome Sequence of Puccinia graminis f. sp. tritici Strain CRL 75-36-700-3.</title>
        <authorList>
            <consortium name="The Broad Institute Genome Sequencing Platform"/>
            <person name="Birren B."/>
            <person name="Lander E."/>
            <person name="Galagan J."/>
            <person name="Nusbaum C."/>
            <person name="Devon K."/>
            <person name="Cuomo C."/>
            <person name="Jaffe D."/>
            <person name="Butler J."/>
            <person name="Alvarez P."/>
            <person name="Gnerre S."/>
            <person name="Grabherr M."/>
            <person name="Mauceli E."/>
            <person name="Brockman W."/>
            <person name="Young S."/>
            <person name="LaButti K."/>
            <person name="Sykes S."/>
            <person name="DeCaprio D."/>
            <person name="Crawford M."/>
            <person name="Koehrsen M."/>
            <person name="Engels R."/>
            <person name="Montgomery P."/>
            <person name="Pearson M."/>
            <person name="Howarth C."/>
            <person name="Larson L."/>
            <person name="White J."/>
            <person name="Zeng Q."/>
            <person name="Kodira C."/>
            <person name="Yandava C."/>
            <person name="Alvarado L."/>
            <person name="O'Leary S."/>
            <person name="Szabo L."/>
            <person name="Dean R."/>
            <person name="Schein J."/>
        </authorList>
    </citation>
    <scope>NUCLEOTIDE SEQUENCE</scope>
    <source>
        <strain>CRL 75-36-700-3</strain>
    </source>
</reference>
<dbReference type="Proteomes" id="UP000008783">
    <property type="component" value="Unassembled WGS sequence"/>
</dbReference>
<dbReference type="InParanoid" id="E3LBP4"/>
<proteinExistence type="predicted"/>
<reference evidence="3" key="2">
    <citation type="journal article" date="2011" name="Proc. Natl. Acad. Sci. U.S.A.">
        <title>Obligate biotrophy features unraveled by the genomic analysis of rust fungi.</title>
        <authorList>
            <person name="Duplessis S."/>
            <person name="Cuomo C.A."/>
            <person name="Lin Y.-C."/>
            <person name="Aerts A."/>
            <person name="Tisserant E."/>
            <person name="Veneault-Fourrey C."/>
            <person name="Joly D.L."/>
            <person name="Hacquard S."/>
            <person name="Amselem J."/>
            <person name="Cantarel B.L."/>
            <person name="Chiu R."/>
            <person name="Coutinho P.M."/>
            <person name="Feau N."/>
            <person name="Field M."/>
            <person name="Frey P."/>
            <person name="Gelhaye E."/>
            <person name="Goldberg J."/>
            <person name="Grabherr M.G."/>
            <person name="Kodira C.D."/>
            <person name="Kohler A."/>
            <person name="Kuees U."/>
            <person name="Lindquist E.A."/>
            <person name="Lucas S.M."/>
            <person name="Mago R."/>
            <person name="Mauceli E."/>
            <person name="Morin E."/>
            <person name="Murat C."/>
            <person name="Pangilinan J.L."/>
            <person name="Park R."/>
            <person name="Pearson M."/>
            <person name="Quesneville H."/>
            <person name="Rouhier N."/>
            <person name="Sakthikumar S."/>
            <person name="Salamov A.A."/>
            <person name="Schmutz J."/>
            <person name="Selles B."/>
            <person name="Shapiro H."/>
            <person name="Tanguay P."/>
            <person name="Tuskan G.A."/>
            <person name="Henrissat B."/>
            <person name="Van de Peer Y."/>
            <person name="Rouze P."/>
            <person name="Ellis J.G."/>
            <person name="Dodds P.N."/>
            <person name="Schein J.E."/>
            <person name="Zhong S."/>
            <person name="Hamelin R.C."/>
            <person name="Grigoriev I.V."/>
            <person name="Szabo L.J."/>
            <person name="Martin F."/>
        </authorList>
    </citation>
    <scope>NUCLEOTIDE SEQUENCE [LARGE SCALE GENOMIC DNA]</scope>
    <source>
        <strain evidence="3">CRL 75-36-700-3 / race SCCL</strain>
    </source>
</reference>
<evidence type="ECO:0000256" key="1">
    <source>
        <dbReference type="SAM" id="MobiDB-lite"/>
    </source>
</evidence>
<feature type="non-terminal residue" evidence="2">
    <location>
        <position position="1"/>
    </location>
</feature>
<dbReference type="AlphaFoldDB" id="E3LBP4"/>
<gene>
    <name evidence="2" type="ORF">PGTG_19569</name>
</gene>
<dbReference type="VEuPathDB" id="FungiDB:PGTG_19569"/>
<feature type="region of interest" description="Disordered" evidence="1">
    <location>
        <begin position="53"/>
        <end position="95"/>
    </location>
</feature>
<dbReference type="STRING" id="418459.E3LBP4"/>
<dbReference type="KEGG" id="pgr:PGTG_19569"/>
<evidence type="ECO:0000313" key="3">
    <source>
        <dbReference type="Proteomes" id="UP000008783"/>
    </source>
</evidence>
<feature type="non-terminal residue" evidence="2">
    <location>
        <position position="201"/>
    </location>
</feature>
<feature type="compositionally biased region" description="Acidic residues" evidence="1">
    <location>
        <begin position="61"/>
        <end position="74"/>
    </location>
</feature>
<dbReference type="OrthoDB" id="2507701at2759"/>
<name>E3LBP4_PUCGT</name>
<dbReference type="HOGENOM" id="CLU_1363310_0_0_1"/>
<dbReference type="RefSeq" id="XP_003338388.2">
    <property type="nucleotide sequence ID" value="XM_003338340.2"/>
</dbReference>
<feature type="compositionally biased region" description="Basic and acidic residues" evidence="1">
    <location>
        <begin position="75"/>
        <end position="92"/>
    </location>
</feature>
<sequence>MSDTRRDPVVCHCQRCNQQRFRQKDGNWAPGAIVSSATKISHAAADTQMAARFGISRDSDNDSNDDSDDDMDSDNDMKDVRPDSAQKSHRSESPCSSPILSDIYNCDQFYNFTLKDVNPAVLHISLSSAMLSVFDHVSVATSSWLLKSGKDLLTLAVSGGLGDRQNDEGLNVLQQNTLNSLPSDIRTVLARLEIEPTLVTV</sequence>
<dbReference type="GeneID" id="10535595"/>
<dbReference type="EMBL" id="DS178423">
    <property type="protein sequence ID" value="EFP93969.2"/>
    <property type="molecule type" value="Genomic_DNA"/>
</dbReference>